<dbReference type="EMBL" id="JAFHKK010000018">
    <property type="protein sequence ID" value="MBN2964852.1"/>
    <property type="molecule type" value="Genomic_DNA"/>
</dbReference>
<dbReference type="PROSITE" id="PS51354">
    <property type="entry name" value="GLUTAREDOXIN_2"/>
    <property type="match status" value="1"/>
</dbReference>
<evidence type="ECO:0000313" key="2">
    <source>
        <dbReference type="EMBL" id="MBN2964852.1"/>
    </source>
</evidence>
<dbReference type="RefSeq" id="WP_205459400.1">
    <property type="nucleotide sequence ID" value="NZ_JAFHKK010000018.1"/>
</dbReference>
<dbReference type="InterPro" id="IPR011767">
    <property type="entry name" value="GLR_AS"/>
</dbReference>
<dbReference type="InterPro" id="IPR002109">
    <property type="entry name" value="Glutaredoxin"/>
</dbReference>
<protein>
    <submittedName>
        <fullName evidence="2">Glutaredoxin family protein</fullName>
    </submittedName>
</protein>
<name>A0ABS2WT90_9BACT</name>
<reference evidence="2 3" key="3">
    <citation type="submission" date="2021-02" db="EMBL/GenBank/DDBJ databases">
        <authorList>
            <person name="Merkel A.Y."/>
        </authorList>
    </citation>
    <scope>NUCLEOTIDE SEQUENCE [LARGE SCALE GENOMIC DNA]</scope>
    <source>
        <strain evidence="2 3">T05b</strain>
    </source>
</reference>
<keyword evidence="3" id="KW-1185">Reference proteome</keyword>
<reference evidence="3" key="2">
    <citation type="submission" date="2021-02" db="EMBL/GenBank/DDBJ databases">
        <title>Sulfurospirillum tamanensis sp. nov.</title>
        <authorList>
            <person name="Merkel A.Y."/>
        </authorList>
    </citation>
    <scope>NUCLEOTIDE SEQUENCE [LARGE SCALE GENOMIC DNA]</scope>
    <source>
        <strain evidence="3">T05b</strain>
    </source>
</reference>
<dbReference type="PROSITE" id="PS00195">
    <property type="entry name" value="GLUTAREDOXIN_1"/>
    <property type="match status" value="1"/>
</dbReference>
<feature type="domain" description="Glutaredoxin" evidence="1">
    <location>
        <begin position="12"/>
        <end position="68"/>
    </location>
</feature>
<dbReference type="SUPFAM" id="SSF52833">
    <property type="entry name" value="Thioredoxin-like"/>
    <property type="match status" value="1"/>
</dbReference>
<dbReference type="CDD" id="cd02976">
    <property type="entry name" value="NrdH"/>
    <property type="match status" value="1"/>
</dbReference>
<dbReference type="Gene3D" id="3.40.30.10">
    <property type="entry name" value="Glutaredoxin"/>
    <property type="match status" value="1"/>
</dbReference>
<dbReference type="Pfam" id="PF00462">
    <property type="entry name" value="Glutaredoxin"/>
    <property type="match status" value="1"/>
</dbReference>
<dbReference type="InterPro" id="IPR036249">
    <property type="entry name" value="Thioredoxin-like_sf"/>
</dbReference>
<gene>
    <name evidence="2" type="ORF">JWV37_08665</name>
</gene>
<evidence type="ECO:0000259" key="1">
    <source>
        <dbReference type="Pfam" id="PF00462"/>
    </source>
</evidence>
<reference evidence="2 3" key="1">
    <citation type="submission" date="2021-02" db="EMBL/GenBank/DDBJ databases">
        <title>Sulfurospirillum tamanensis sp. nov.</title>
        <authorList>
            <person name="Frolova A."/>
            <person name="Merkel A."/>
            <person name="Slobodkin A."/>
        </authorList>
    </citation>
    <scope>NUCLEOTIDE SEQUENCE [LARGE SCALE GENOMIC DNA]</scope>
    <source>
        <strain evidence="2 3">T05b</strain>
    </source>
</reference>
<proteinExistence type="predicted"/>
<sequence length="86" mass="9750">MKITKKNPSVHVTLFGAPRCPWCAKAKAFLKRHGVGHRYVDVLKDPLAKSQCNQHGCFQIPVVVVGRRWMCGFYELKLKKELGIKG</sequence>
<accession>A0ABS2WT90</accession>
<organism evidence="2 3">
    <name type="scientific">Sulfurospirillum tamanense</name>
    <dbReference type="NCBI Taxonomy" id="2813362"/>
    <lineage>
        <taxon>Bacteria</taxon>
        <taxon>Pseudomonadati</taxon>
        <taxon>Campylobacterota</taxon>
        <taxon>Epsilonproteobacteria</taxon>
        <taxon>Campylobacterales</taxon>
        <taxon>Sulfurospirillaceae</taxon>
        <taxon>Sulfurospirillum</taxon>
    </lineage>
</organism>
<dbReference type="Proteomes" id="UP000703590">
    <property type="component" value="Unassembled WGS sequence"/>
</dbReference>
<comment type="caution">
    <text evidence="2">The sequence shown here is derived from an EMBL/GenBank/DDBJ whole genome shotgun (WGS) entry which is preliminary data.</text>
</comment>
<evidence type="ECO:0000313" key="3">
    <source>
        <dbReference type="Proteomes" id="UP000703590"/>
    </source>
</evidence>